<keyword evidence="4" id="KW-1185">Reference proteome</keyword>
<dbReference type="Pfam" id="PF14200">
    <property type="entry name" value="RicinB_lectin_2"/>
    <property type="match status" value="1"/>
</dbReference>
<dbReference type="Gene3D" id="2.80.10.50">
    <property type="match status" value="1"/>
</dbReference>
<dbReference type="Proteomes" id="UP001385951">
    <property type="component" value="Unassembled WGS sequence"/>
</dbReference>
<proteinExistence type="predicted"/>
<accession>A0AAW0GPB6</accession>
<dbReference type="AlphaFoldDB" id="A0AAW0GPB6"/>
<dbReference type="InterPro" id="IPR000772">
    <property type="entry name" value="Ricin_B_lectin"/>
</dbReference>
<evidence type="ECO:0000313" key="4">
    <source>
        <dbReference type="Proteomes" id="UP001385951"/>
    </source>
</evidence>
<comment type="caution">
    <text evidence="3">The sequence shown here is derived from an EMBL/GenBank/DDBJ whole genome shotgun (WGS) entry which is preliminary data.</text>
</comment>
<protein>
    <recommendedName>
        <fullName evidence="2">Ricin B lectin domain-containing protein</fullName>
    </recommendedName>
</protein>
<keyword evidence="1" id="KW-0732">Signal</keyword>
<feature type="chain" id="PRO_5043597796" description="Ricin B lectin domain-containing protein" evidence="1">
    <location>
        <begin position="18"/>
        <end position="163"/>
    </location>
</feature>
<gene>
    <name evidence="3" type="ORF">QCA50_004747</name>
</gene>
<evidence type="ECO:0000259" key="2">
    <source>
        <dbReference type="Pfam" id="PF14200"/>
    </source>
</evidence>
<name>A0AAW0GPB6_9APHY</name>
<dbReference type="InterPro" id="IPR035992">
    <property type="entry name" value="Ricin_B-like_lectins"/>
</dbReference>
<feature type="domain" description="Ricin B lectin" evidence="2">
    <location>
        <begin position="30"/>
        <end position="88"/>
    </location>
</feature>
<evidence type="ECO:0000313" key="3">
    <source>
        <dbReference type="EMBL" id="KAK7691351.1"/>
    </source>
</evidence>
<evidence type="ECO:0000256" key="1">
    <source>
        <dbReference type="SAM" id="SignalP"/>
    </source>
</evidence>
<dbReference type="SUPFAM" id="SSF50370">
    <property type="entry name" value="Ricin B-like lectins"/>
    <property type="match status" value="1"/>
</dbReference>
<sequence>MFAKLLIQLAVVCGAICTVIPKPDLSVPISGTYRIQNAQTGLFLDASGFGVAPGTPVIVQTLNEPLTSNQEWTLAVNSDGQSGTLKSVINFVALSIDPSQGLVIALNSIASDFQIVPVDGGVLICSIPSSFGCLTSPSDPLTQIPVQSRTGHLNQVWVFEIIG</sequence>
<dbReference type="EMBL" id="JASBNA010000005">
    <property type="protein sequence ID" value="KAK7691351.1"/>
    <property type="molecule type" value="Genomic_DNA"/>
</dbReference>
<reference evidence="3 4" key="1">
    <citation type="submission" date="2022-09" db="EMBL/GenBank/DDBJ databases">
        <authorList>
            <person name="Palmer J.M."/>
        </authorList>
    </citation>
    <scope>NUCLEOTIDE SEQUENCE [LARGE SCALE GENOMIC DNA]</scope>
    <source>
        <strain evidence="3 4">DSM 7382</strain>
    </source>
</reference>
<organism evidence="3 4">
    <name type="scientific">Cerrena zonata</name>
    <dbReference type="NCBI Taxonomy" id="2478898"/>
    <lineage>
        <taxon>Eukaryota</taxon>
        <taxon>Fungi</taxon>
        <taxon>Dikarya</taxon>
        <taxon>Basidiomycota</taxon>
        <taxon>Agaricomycotina</taxon>
        <taxon>Agaricomycetes</taxon>
        <taxon>Polyporales</taxon>
        <taxon>Cerrenaceae</taxon>
        <taxon>Cerrena</taxon>
    </lineage>
</organism>
<feature type="signal peptide" evidence="1">
    <location>
        <begin position="1"/>
        <end position="17"/>
    </location>
</feature>